<reference evidence="11" key="1">
    <citation type="journal article" date="2019" name="Int. J. Syst. Evol. Microbiol.">
        <title>The Global Catalogue of Microorganisms (GCM) 10K type strain sequencing project: providing services to taxonomists for standard genome sequencing and annotation.</title>
        <authorList>
            <consortium name="The Broad Institute Genomics Platform"/>
            <consortium name="The Broad Institute Genome Sequencing Center for Infectious Disease"/>
            <person name="Wu L."/>
            <person name="Ma J."/>
        </authorList>
    </citation>
    <scope>NUCLEOTIDE SEQUENCE [LARGE SCALE GENOMIC DNA]</scope>
    <source>
        <strain evidence="11">JCM 30742</strain>
    </source>
</reference>
<organism evidence="10 11">
    <name type="scientific">Arthrobacter ginkgonis</name>
    <dbReference type="NCBI Taxonomy" id="1630594"/>
    <lineage>
        <taxon>Bacteria</taxon>
        <taxon>Bacillati</taxon>
        <taxon>Actinomycetota</taxon>
        <taxon>Actinomycetes</taxon>
        <taxon>Micrococcales</taxon>
        <taxon>Micrococcaceae</taxon>
        <taxon>Arthrobacter</taxon>
    </lineage>
</organism>
<feature type="transmembrane region" description="Helical" evidence="7">
    <location>
        <begin position="169"/>
        <end position="189"/>
    </location>
</feature>
<keyword evidence="3" id="KW-1003">Cell membrane</keyword>
<dbReference type="CDD" id="cd06261">
    <property type="entry name" value="TM_PBP2"/>
    <property type="match status" value="1"/>
</dbReference>
<keyword evidence="6 7" id="KW-0472">Membrane</keyword>
<comment type="similarity">
    <text evidence="7">Belongs to the binding-protein-dependent transport system permease family.</text>
</comment>
<keyword evidence="4 7" id="KW-0812">Transmembrane</keyword>
<protein>
    <submittedName>
        <fullName evidence="10">ABC transporter permease</fullName>
    </submittedName>
</protein>
<dbReference type="PROSITE" id="PS50928">
    <property type="entry name" value="ABC_TM1"/>
    <property type="match status" value="1"/>
</dbReference>
<evidence type="ECO:0000256" key="5">
    <source>
        <dbReference type="ARBA" id="ARBA00022989"/>
    </source>
</evidence>
<feature type="transmembrane region" description="Helical" evidence="7">
    <location>
        <begin position="222"/>
        <end position="245"/>
    </location>
</feature>
<feature type="domain" description="ABC transmembrane type-1" evidence="9">
    <location>
        <begin position="104"/>
        <end position="284"/>
    </location>
</feature>
<dbReference type="SUPFAM" id="SSF161098">
    <property type="entry name" value="MetI-like"/>
    <property type="match status" value="1"/>
</dbReference>
<evidence type="ECO:0000256" key="3">
    <source>
        <dbReference type="ARBA" id="ARBA00022475"/>
    </source>
</evidence>
<keyword evidence="11" id="KW-1185">Reference proteome</keyword>
<dbReference type="PANTHER" id="PTHR30151:SF41">
    <property type="entry name" value="ABC TRANSPORTER PERMEASE PROTEIN"/>
    <property type="match status" value="1"/>
</dbReference>
<dbReference type="Gene3D" id="1.10.3720.10">
    <property type="entry name" value="MetI-like"/>
    <property type="match status" value="1"/>
</dbReference>
<comment type="caution">
    <text evidence="10">The sequence shown here is derived from an EMBL/GenBank/DDBJ whole genome shotgun (WGS) entry which is preliminary data.</text>
</comment>
<evidence type="ECO:0000313" key="10">
    <source>
        <dbReference type="EMBL" id="GAA3669756.1"/>
    </source>
</evidence>
<gene>
    <name evidence="10" type="ORF">GCM10023081_05170</name>
</gene>
<feature type="transmembrane region" description="Helical" evidence="7">
    <location>
        <begin position="55"/>
        <end position="76"/>
    </location>
</feature>
<feature type="transmembrane region" description="Helical" evidence="7">
    <location>
        <begin position="142"/>
        <end position="163"/>
    </location>
</feature>
<name>A0ABP7BWP6_9MICC</name>
<evidence type="ECO:0000256" key="2">
    <source>
        <dbReference type="ARBA" id="ARBA00022448"/>
    </source>
</evidence>
<proteinExistence type="inferred from homology"/>
<comment type="subcellular location">
    <subcellularLocation>
        <location evidence="1 7">Cell membrane</location>
        <topology evidence="1 7">Multi-pass membrane protein</topology>
    </subcellularLocation>
</comment>
<keyword evidence="5 7" id="KW-1133">Transmembrane helix</keyword>
<dbReference type="InterPro" id="IPR035906">
    <property type="entry name" value="MetI-like_sf"/>
</dbReference>
<evidence type="ECO:0000313" key="11">
    <source>
        <dbReference type="Proteomes" id="UP001500752"/>
    </source>
</evidence>
<evidence type="ECO:0000256" key="6">
    <source>
        <dbReference type="ARBA" id="ARBA00023136"/>
    </source>
</evidence>
<dbReference type="Proteomes" id="UP001500752">
    <property type="component" value="Unassembled WGS sequence"/>
</dbReference>
<dbReference type="InterPro" id="IPR000515">
    <property type="entry name" value="MetI-like"/>
</dbReference>
<sequence>MNSTQLGRPEVGHPPGAVGGPTEQPSAVRPAPAALPLQRKRGINTQLWRKNRSTILAVLSLAMGAVLWEILGRWVVNPLFLPPLSQVWVRFIELVQAGQLATDIGASSQAYLLGLAVAIAIGGTIGIAMAASKIIRDLLDPWVAILNATPTIALAPLFIVALGLGIESKVAVCAIVMLFPILINTYMGFSTTDEQLVETAKSYCASPKQIYTKVKLPMATPYLIAGLRLAAAHGLVGVVVSELFGARAGIGLLILNSAETFDSRALFVGIIILAVAGVAITYALIGLERRLAQWRATEQES</sequence>
<dbReference type="RefSeq" id="WP_345148257.1">
    <property type="nucleotide sequence ID" value="NZ_BAABEO010000007.1"/>
</dbReference>
<dbReference type="PANTHER" id="PTHR30151">
    <property type="entry name" value="ALKANE SULFONATE ABC TRANSPORTER-RELATED, MEMBRANE SUBUNIT"/>
    <property type="match status" value="1"/>
</dbReference>
<dbReference type="EMBL" id="BAABEO010000007">
    <property type="protein sequence ID" value="GAA3669756.1"/>
    <property type="molecule type" value="Genomic_DNA"/>
</dbReference>
<evidence type="ECO:0000259" key="9">
    <source>
        <dbReference type="PROSITE" id="PS50928"/>
    </source>
</evidence>
<feature type="transmembrane region" description="Helical" evidence="7">
    <location>
        <begin position="265"/>
        <end position="285"/>
    </location>
</feature>
<evidence type="ECO:0000256" key="7">
    <source>
        <dbReference type="RuleBase" id="RU363032"/>
    </source>
</evidence>
<feature type="transmembrane region" description="Helical" evidence="7">
    <location>
        <begin position="110"/>
        <end position="130"/>
    </location>
</feature>
<dbReference type="Pfam" id="PF00528">
    <property type="entry name" value="BPD_transp_1"/>
    <property type="match status" value="1"/>
</dbReference>
<evidence type="ECO:0000256" key="8">
    <source>
        <dbReference type="SAM" id="MobiDB-lite"/>
    </source>
</evidence>
<evidence type="ECO:0000256" key="1">
    <source>
        <dbReference type="ARBA" id="ARBA00004651"/>
    </source>
</evidence>
<accession>A0ABP7BWP6</accession>
<keyword evidence="2 7" id="KW-0813">Transport</keyword>
<evidence type="ECO:0000256" key="4">
    <source>
        <dbReference type="ARBA" id="ARBA00022692"/>
    </source>
</evidence>
<feature type="region of interest" description="Disordered" evidence="8">
    <location>
        <begin position="1"/>
        <end position="31"/>
    </location>
</feature>